<evidence type="ECO:0000259" key="2">
    <source>
        <dbReference type="PROSITE" id="PS50213"/>
    </source>
</evidence>
<dbReference type="RefSeq" id="XP_042916766.1">
    <property type="nucleotide sequence ID" value="XM_043070093.1"/>
</dbReference>
<dbReference type="AlphaFoldDB" id="A0A2K3CXL5"/>
<dbReference type="EMBL" id="CM008975">
    <property type="protein sequence ID" value="PNW73036.1"/>
    <property type="molecule type" value="Genomic_DNA"/>
</dbReference>
<accession>A0A2K3CXL5</accession>
<dbReference type="STRING" id="3055.A0A2K3CXL5"/>
<dbReference type="Pfam" id="PF02469">
    <property type="entry name" value="Fasciclin"/>
    <property type="match status" value="2"/>
</dbReference>
<keyword evidence="1" id="KW-0732">Signal</keyword>
<dbReference type="InterPro" id="IPR050904">
    <property type="entry name" value="Adhesion/Biosynth-related"/>
</dbReference>
<feature type="domain" description="FAS1" evidence="2">
    <location>
        <begin position="201"/>
        <end position="350"/>
    </location>
</feature>
<evidence type="ECO:0000313" key="3">
    <source>
        <dbReference type="EMBL" id="PNW73036.1"/>
    </source>
</evidence>
<gene>
    <name evidence="3" type="ORF">CHLRE_14g616350v5</name>
</gene>
<dbReference type="Gramene" id="PNW73036">
    <property type="protein sequence ID" value="PNW73036"/>
    <property type="gene ID" value="CHLRE_14g616350v5"/>
</dbReference>
<proteinExistence type="predicted"/>
<feature type="signal peptide" evidence="1">
    <location>
        <begin position="1"/>
        <end position="28"/>
    </location>
</feature>
<organism evidence="3 4">
    <name type="scientific">Chlamydomonas reinhardtii</name>
    <name type="common">Chlamydomonas smithii</name>
    <dbReference type="NCBI Taxonomy" id="3055"/>
    <lineage>
        <taxon>Eukaryota</taxon>
        <taxon>Viridiplantae</taxon>
        <taxon>Chlorophyta</taxon>
        <taxon>core chlorophytes</taxon>
        <taxon>Chlorophyceae</taxon>
        <taxon>CS clade</taxon>
        <taxon>Chlamydomonadales</taxon>
        <taxon>Chlamydomonadaceae</taxon>
        <taxon>Chlamydomonas</taxon>
    </lineage>
</organism>
<evidence type="ECO:0000313" key="4">
    <source>
        <dbReference type="Proteomes" id="UP000006906"/>
    </source>
</evidence>
<dbReference type="PROSITE" id="PS50213">
    <property type="entry name" value="FAS1"/>
    <property type="match status" value="2"/>
</dbReference>
<feature type="domain" description="FAS1" evidence="2">
    <location>
        <begin position="32"/>
        <end position="197"/>
    </location>
</feature>
<dbReference type="Gene3D" id="2.30.180.10">
    <property type="entry name" value="FAS1 domain"/>
    <property type="match status" value="2"/>
</dbReference>
<name>A0A2K3CXL5_CHLRE</name>
<dbReference type="KEGG" id="cre:CHLRE_14g616350v5"/>
<dbReference type="InterPro" id="IPR000782">
    <property type="entry name" value="FAS1_domain"/>
</dbReference>
<dbReference type="InterPro" id="IPR036378">
    <property type="entry name" value="FAS1_dom_sf"/>
</dbReference>
<dbReference type="GeneID" id="5724566"/>
<protein>
    <recommendedName>
        <fullName evidence="2">FAS1 domain-containing protein</fullName>
    </recommendedName>
</protein>
<keyword evidence="4" id="KW-1185">Reference proteome</keyword>
<dbReference type="OrthoDB" id="286301at2759"/>
<dbReference type="PANTHER" id="PTHR10900">
    <property type="entry name" value="PERIOSTIN-RELATED"/>
    <property type="match status" value="1"/>
</dbReference>
<dbReference type="PANTHER" id="PTHR10900:SF77">
    <property type="entry name" value="FI19380P1"/>
    <property type="match status" value="1"/>
</dbReference>
<feature type="chain" id="PRO_5014411131" description="FAS1 domain-containing protein" evidence="1">
    <location>
        <begin position="29"/>
        <end position="453"/>
    </location>
</feature>
<dbReference type="PaxDb" id="3055-EDO99068"/>
<dbReference type="InParanoid" id="A0A2K3CXL5"/>
<reference evidence="3 4" key="1">
    <citation type="journal article" date="2007" name="Science">
        <title>The Chlamydomonas genome reveals the evolution of key animal and plant functions.</title>
        <authorList>
            <person name="Merchant S.S."/>
            <person name="Prochnik S.E."/>
            <person name="Vallon O."/>
            <person name="Harris E.H."/>
            <person name="Karpowicz S.J."/>
            <person name="Witman G.B."/>
            <person name="Terry A."/>
            <person name="Salamov A."/>
            <person name="Fritz-Laylin L.K."/>
            <person name="Marechal-Drouard L."/>
            <person name="Marshall W.F."/>
            <person name="Qu L.H."/>
            <person name="Nelson D.R."/>
            <person name="Sanderfoot A.A."/>
            <person name="Spalding M.H."/>
            <person name="Kapitonov V.V."/>
            <person name="Ren Q."/>
            <person name="Ferris P."/>
            <person name="Lindquist E."/>
            <person name="Shapiro H."/>
            <person name="Lucas S.M."/>
            <person name="Grimwood J."/>
            <person name="Schmutz J."/>
            <person name="Cardol P."/>
            <person name="Cerutti H."/>
            <person name="Chanfreau G."/>
            <person name="Chen C.L."/>
            <person name="Cognat V."/>
            <person name="Croft M.T."/>
            <person name="Dent R."/>
            <person name="Dutcher S."/>
            <person name="Fernandez E."/>
            <person name="Fukuzawa H."/>
            <person name="Gonzalez-Ballester D."/>
            <person name="Gonzalez-Halphen D."/>
            <person name="Hallmann A."/>
            <person name="Hanikenne M."/>
            <person name="Hippler M."/>
            <person name="Inwood W."/>
            <person name="Jabbari K."/>
            <person name="Kalanon M."/>
            <person name="Kuras R."/>
            <person name="Lefebvre P.A."/>
            <person name="Lemaire S.D."/>
            <person name="Lobanov A.V."/>
            <person name="Lohr M."/>
            <person name="Manuell A."/>
            <person name="Meier I."/>
            <person name="Mets L."/>
            <person name="Mittag M."/>
            <person name="Mittelmeier T."/>
            <person name="Moroney J.V."/>
            <person name="Moseley J."/>
            <person name="Napoli C."/>
            <person name="Nedelcu A.M."/>
            <person name="Niyogi K."/>
            <person name="Novoselov S.V."/>
            <person name="Paulsen I.T."/>
            <person name="Pazour G."/>
            <person name="Purton S."/>
            <person name="Ral J.P."/>
            <person name="Riano-Pachon D.M."/>
            <person name="Riekhof W."/>
            <person name="Rymarquis L."/>
            <person name="Schroda M."/>
            <person name="Stern D."/>
            <person name="Umen J."/>
            <person name="Willows R."/>
            <person name="Wilson N."/>
            <person name="Zimmer S.L."/>
            <person name="Allmer J."/>
            <person name="Balk J."/>
            <person name="Bisova K."/>
            <person name="Chen C.J."/>
            <person name="Elias M."/>
            <person name="Gendler K."/>
            <person name="Hauser C."/>
            <person name="Lamb M.R."/>
            <person name="Ledford H."/>
            <person name="Long J.C."/>
            <person name="Minagawa J."/>
            <person name="Page M.D."/>
            <person name="Pan J."/>
            <person name="Pootakham W."/>
            <person name="Roje S."/>
            <person name="Rose A."/>
            <person name="Stahlberg E."/>
            <person name="Terauchi A.M."/>
            <person name="Yang P."/>
            <person name="Ball S."/>
            <person name="Bowler C."/>
            <person name="Dieckmann C.L."/>
            <person name="Gladyshev V.N."/>
            <person name="Green P."/>
            <person name="Jorgensen R."/>
            <person name="Mayfield S."/>
            <person name="Mueller-Roeber B."/>
            <person name="Rajamani S."/>
            <person name="Sayre R.T."/>
            <person name="Brokstein P."/>
            <person name="Dubchak I."/>
            <person name="Goodstein D."/>
            <person name="Hornick L."/>
            <person name="Huang Y.W."/>
            <person name="Jhaveri J."/>
            <person name="Luo Y."/>
            <person name="Martinez D."/>
            <person name="Ngau W.C."/>
            <person name="Otillar B."/>
            <person name="Poliakov A."/>
            <person name="Porter A."/>
            <person name="Szajkowski L."/>
            <person name="Werner G."/>
            <person name="Zhou K."/>
            <person name="Grigoriev I.V."/>
            <person name="Rokhsar D.S."/>
            <person name="Grossman A.R."/>
        </authorList>
    </citation>
    <scope>NUCLEOTIDE SEQUENCE [LARGE SCALE GENOMIC DNA]</scope>
    <source>
        <strain evidence="4">CC-503</strain>
    </source>
</reference>
<dbReference type="SUPFAM" id="SSF82153">
    <property type="entry name" value="FAS1 domain"/>
    <property type="match status" value="2"/>
</dbReference>
<dbReference type="Proteomes" id="UP000006906">
    <property type="component" value="Chromosome 14"/>
</dbReference>
<sequence length="453" mass="47205">MMAPICLRPALLLALIALSGGMLGRCSGQQNYSSIMDLINNRADLTTMKAAVARANLTSYLSNAANTTALLPNDAAFTAFLASANLTAADLLALSPDVVADLLKYHILGSRTPLATLLGLASMGLLTGNNATAATMLSGGSNKDNVYPWARITIAYNGSGSTAASLSVLATSSSARVVEIDISAGPRNDVSIIDNVLTYWYPSVQQALSAHTDLTSFVTGLKTNAASLWGQLATQTNVTVFAPVNAAVTAAKTKYDVDLAVASTAAASVVNCHVAKGMRDLPTPAEANAAVSPQYDSVQQPLCRVTAVRNSSGLYLASLGASANVVSTNFIPVGAPWSRIASIHTVDGVALDTFASVGQYLTMSGLSSAASRNLWTSWLATESSISNQLSDPKLAAAVLVPTDSGINLLATSKGTTAANWLTQLNSNGKKKTLFENHIVYPVVLRYPFRKRTS</sequence>
<evidence type="ECO:0000256" key="1">
    <source>
        <dbReference type="SAM" id="SignalP"/>
    </source>
</evidence>
<dbReference type="GO" id="GO:0005615">
    <property type="term" value="C:extracellular space"/>
    <property type="evidence" value="ECO:0000318"/>
    <property type="project" value="GO_Central"/>
</dbReference>